<reference evidence="2" key="1">
    <citation type="submission" date="2018-04" db="EMBL/GenBank/DDBJ databases">
        <title>Whole genome sequencing of Hypsizygus marmoreus.</title>
        <authorList>
            <person name="Choi I.-G."/>
            <person name="Min B."/>
            <person name="Kim J.-G."/>
            <person name="Kim S."/>
            <person name="Oh Y.-L."/>
            <person name="Kong W.-S."/>
            <person name="Park H."/>
            <person name="Jeong J."/>
            <person name="Song E.-S."/>
        </authorList>
    </citation>
    <scope>NUCLEOTIDE SEQUENCE [LARGE SCALE GENOMIC DNA]</scope>
    <source>
        <strain evidence="2">51987-8</strain>
    </source>
</reference>
<sequence>MAEATFYYSGLCSSPRLVYRTGTTPWTKPTGPEAYRELKELRPVFDHKLNTVWRDLGPKVCQLLDSQGVIWTSIDVVRFLKIGEGEAVGPVVLWIGVAPETLLGEDAHTSANGCLNLLKEVDIVDVEVEFRESIYTRSAGPNLLKPVSNLHSTVDVRGPLTPVLGLSIAAQATPHTEGTGGLYIAEDGDSEKVLLITARHVLFPQNEPNVAYPRANTRAPHRVLLLGTKAFDNLLDSIKIRIGHHAVMVELYGRQIEMFRAREAGEDDDDVKKPNRELKKTQSLLDEANEAIEGLERFHGEVKKEWRHPSHRVLGHIARSPPITLSAGAEGFTEDYAVVELDSPKIKKAFQGNVIDLGTKIRPDVFTMKMSPRTDAAPNFVYPADRLLQLRDPISEDLMHHPDMLDNDGESCLLVIKNGNATGVTIGRATGIFSYVREYFSNNTHQTSKEWAILPYDHKSGVFSAPGDSGSIIADGRGRIGGLLTGGAGKMESLDVTYATPFFWLFPRIKENGFPNAHLYPVMA</sequence>
<evidence type="ECO:0000313" key="2">
    <source>
        <dbReference type="EMBL" id="RDB24643.1"/>
    </source>
</evidence>
<keyword evidence="3" id="KW-1185">Reference proteome</keyword>
<protein>
    <submittedName>
        <fullName evidence="2">Uncharacterized protein</fullName>
    </submittedName>
</protein>
<name>A0A369JYC1_HYPMA</name>
<dbReference type="Proteomes" id="UP000076154">
    <property type="component" value="Unassembled WGS sequence"/>
</dbReference>
<dbReference type="InParanoid" id="A0A369JYC1"/>
<dbReference type="InterPro" id="IPR009003">
    <property type="entry name" value="Peptidase_S1_PA"/>
</dbReference>
<dbReference type="EMBL" id="LUEZ02000042">
    <property type="protein sequence ID" value="RDB24643.1"/>
    <property type="molecule type" value="Genomic_DNA"/>
</dbReference>
<proteinExistence type="predicted"/>
<evidence type="ECO:0000313" key="3">
    <source>
        <dbReference type="Proteomes" id="UP000076154"/>
    </source>
</evidence>
<gene>
    <name evidence="2" type="ORF">Hypma_008248</name>
</gene>
<evidence type="ECO:0000256" key="1">
    <source>
        <dbReference type="SAM" id="Coils"/>
    </source>
</evidence>
<dbReference type="SUPFAM" id="SSF50494">
    <property type="entry name" value="Trypsin-like serine proteases"/>
    <property type="match status" value="1"/>
</dbReference>
<dbReference type="AlphaFoldDB" id="A0A369JYC1"/>
<comment type="caution">
    <text evidence="2">The sequence shown here is derived from an EMBL/GenBank/DDBJ whole genome shotgun (WGS) entry which is preliminary data.</text>
</comment>
<dbReference type="OrthoDB" id="5424209at2759"/>
<keyword evidence="1" id="KW-0175">Coiled coil</keyword>
<organism evidence="2 3">
    <name type="scientific">Hypsizygus marmoreus</name>
    <name type="common">White beech mushroom</name>
    <name type="synonym">Agaricus marmoreus</name>
    <dbReference type="NCBI Taxonomy" id="39966"/>
    <lineage>
        <taxon>Eukaryota</taxon>
        <taxon>Fungi</taxon>
        <taxon>Dikarya</taxon>
        <taxon>Basidiomycota</taxon>
        <taxon>Agaricomycotina</taxon>
        <taxon>Agaricomycetes</taxon>
        <taxon>Agaricomycetidae</taxon>
        <taxon>Agaricales</taxon>
        <taxon>Tricholomatineae</taxon>
        <taxon>Lyophyllaceae</taxon>
        <taxon>Hypsizygus</taxon>
    </lineage>
</organism>
<feature type="coiled-coil region" evidence="1">
    <location>
        <begin position="278"/>
        <end position="305"/>
    </location>
</feature>
<accession>A0A369JYC1</accession>